<proteinExistence type="inferred from homology"/>
<accession>A0ABR8J3B8</accession>
<feature type="domain" description="Type I restriction modification DNA specificity" evidence="4">
    <location>
        <begin position="8"/>
        <end position="184"/>
    </location>
</feature>
<gene>
    <name evidence="5" type="ORF">H6G68_13985</name>
</gene>
<keyword evidence="3" id="KW-0238">DNA-binding</keyword>
<protein>
    <submittedName>
        <fullName evidence="5">Restriction endonuclease subunit S</fullName>
    </submittedName>
</protein>
<dbReference type="PANTHER" id="PTHR30408">
    <property type="entry name" value="TYPE-1 RESTRICTION ENZYME ECOKI SPECIFICITY PROTEIN"/>
    <property type="match status" value="1"/>
</dbReference>
<dbReference type="RefSeq" id="WP_190907193.1">
    <property type="nucleotide sequence ID" value="NZ_JACJTQ010000019.1"/>
</dbReference>
<keyword evidence="5" id="KW-0540">Nuclease</keyword>
<organism evidence="5 6">
    <name type="scientific">Anabaena catenula FACHB-362</name>
    <dbReference type="NCBI Taxonomy" id="2692877"/>
    <lineage>
        <taxon>Bacteria</taxon>
        <taxon>Bacillati</taxon>
        <taxon>Cyanobacteriota</taxon>
        <taxon>Cyanophyceae</taxon>
        <taxon>Nostocales</taxon>
        <taxon>Nostocaceae</taxon>
        <taxon>Anabaena</taxon>
    </lineage>
</organism>
<dbReference type="SUPFAM" id="SSF116734">
    <property type="entry name" value="DNA methylase specificity domain"/>
    <property type="match status" value="2"/>
</dbReference>
<name>A0ABR8J3B8_9NOST</name>
<evidence type="ECO:0000256" key="2">
    <source>
        <dbReference type="ARBA" id="ARBA00022747"/>
    </source>
</evidence>
<evidence type="ECO:0000256" key="3">
    <source>
        <dbReference type="ARBA" id="ARBA00023125"/>
    </source>
</evidence>
<reference evidence="5 6" key="1">
    <citation type="journal article" date="2020" name="ISME J.">
        <title>Comparative genomics reveals insights into cyanobacterial evolution and habitat adaptation.</title>
        <authorList>
            <person name="Chen M.Y."/>
            <person name="Teng W.K."/>
            <person name="Zhao L."/>
            <person name="Hu C.X."/>
            <person name="Zhou Y.K."/>
            <person name="Han B.P."/>
            <person name="Song L.R."/>
            <person name="Shu W.S."/>
        </authorList>
    </citation>
    <scope>NUCLEOTIDE SEQUENCE [LARGE SCALE GENOMIC DNA]</scope>
    <source>
        <strain evidence="5 6">FACHB-362</strain>
    </source>
</reference>
<evidence type="ECO:0000313" key="6">
    <source>
        <dbReference type="Proteomes" id="UP000660381"/>
    </source>
</evidence>
<dbReference type="InterPro" id="IPR044946">
    <property type="entry name" value="Restrct_endonuc_typeI_TRD_sf"/>
</dbReference>
<keyword evidence="5" id="KW-0255">Endonuclease</keyword>
<keyword evidence="6" id="KW-1185">Reference proteome</keyword>
<evidence type="ECO:0000259" key="4">
    <source>
        <dbReference type="Pfam" id="PF01420"/>
    </source>
</evidence>
<dbReference type="CDD" id="cd17516">
    <property type="entry name" value="RMtype1_S_HinAWORF1578P-TRD2-CR2_like"/>
    <property type="match status" value="1"/>
</dbReference>
<dbReference type="Gene3D" id="1.10.287.1120">
    <property type="entry name" value="Bipartite methylase S protein"/>
    <property type="match status" value="1"/>
</dbReference>
<dbReference type="GO" id="GO:0004519">
    <property type="term" value="F:endonuclease activity"/>
    <property type="evidence" value="ECO:0007669"/>
    <property type="project" value="UniProtKB-KW"/>
</dbReference>
<dbReference type="Gene3D" id="3.90.220.20">
    <property type="entry name" value="DNA methylase specificity domains"/>
    <property type="match status" value="2"/>
</dbReference>
<dbReference type="InterPro" id="IPR000055">
    <property type="entry name" value="Restrct_endonuc_typeI_TRD"/>
</dbReference>
<feature type="domain" description="Type I restriction modification DNA specificity" evidence="4">
    <location>
        <begin position="217"/>
        <end position="368"/>
    </location>
</feature>
<dbReference type="EMBL" id="JACJTQ010000019">
    <property type="protein sequence ID" value="MBD2692852.1"/>
    <property type="molecule type" value="Genomic_DNA"/>
</dbReference>
<evidence type="ECO:0000313" key="5">
    <source>
        <dbReference type="EMBL" id="MBD2692852.1"/>
    </source>
</evidence>
<dbReference type="PANTHER" id="PTHR30408:SF13">
    <property type="entry name" value="TYPE I RESTRICTION ENZYME HINDI SPECIFICITY SUBUNIT"/>
    <property type="match status" value="1"/>
</dbReference>
<evidence type="ECO:0000256" key="1">
    <source>
        <dbReference type="ARBA" id="ARBA00010923"/>
    </source>
</evidence>
<comment type="caution">
    <text evidence="5">The sequence shown here is derived from an EMBL/GenBank/DDBJ whole genome shotgun (WGS) entry which is preliminary data.</text>
</comment>
<dbReference type="Proteomes" id="UP000660381">
    <property type="component" value="Unassembled WGS sequence"/>
</dbReference>
<keyword evidence="5" id="KW-0378">Hydrolase</keyword>
<sequence length="417" mass="47533">MKKKTLTQTIKIKDLGKVITGTTPPTANKAYFDGKYLFIKPSDISEDQRYLFETEITLSDAGYEYQAIKALPKNSICVVCIGTIGKKMCLTSQECFTNQQINSIVVNHSKYDQLYVYYLIRNYLPHLKQLNAGSTSGRENVNKSSFENIEIQVHELKIQQKIASILSNYDDLIENNTRRIKILEEMAQTLYNEWFVKFRFPGHEQVRMVESELGLIPEGWEVKELGDIAQEVRRGINPDTVDPETPYFGLEHLPRKSIALSEWGKAGEVQSTKLVFYKGEILFGKIRPYFHKVGVAPIDGICSSDTIVINPKISQYFSIVLSCVSSEDFINHTTQTSQGTKMPRANWDILTKYPLVIPSSSILEQFNNFIENAVQQIQILIFKNKNLQKTRDLLLPKLISGEIDVEKLEIDTEKIAA</sequence>
<comment type="similarity">
    <text evidence="1">Belongs to the type-I restriction system S methylase family.</text>
</comment>
<keyword evidence="2" id="KW-0680">Restriction system</keyword>
<dbReference type="InterPro" id="IPR052021">
    <property type="entry name" value="Type-I_RS_S_subunit"/>
</dbReference>
<dbReference type="Pfam" id="PF01420">
    <property type="entry name" value="Methylase_S"/>
    <property type="match status" value="2"/>
</dbReference>